<name>A0A6M9PN20_9BURK</name>
<accession>A0A6M9PN20</accession>
<keyword evidence="2" id="KW-0408">Iron</keyword>
<dbReference type="KEGG" id="pard:DN92_03525"/>
<evidence type="ECO:0000256" key="1">
    <source>
        <dbReference type="ARBA" id="ARBA00022434"/>
    </source>
</evidence>
<evidence type="ECO:0000313" key="5">
    <source>
        <dbReference type="Proteomes" id="UP000501090"/>
    </source>
</evidence>
<feature type="domain" description="Ferritin-like diiron" evidence="3">
    <location>
        <begin position="3"/>
        <end position="155"/>
    </location>
</feature>
<organism evidence="4 5">
    <name type="scientific">Polynucleobacter arcticus</name>
    <dbReference type="NCBI Taxonomy" id="1743165"/>
    <lineage>
        <taxon>Bacteria</taxon>
        <taxon>Pseudomonadati</taxon>
        <taxon>Pseudomonadota</taxon>
        <taxon>Betaproteobacteria</taxon>
        <taxon>Burkholderiales</taxon>
        <taxon>Burkholderiaceae</taxon>
        <taxon>Polynucleobacter</taxon>
    </lineage>
</organism>
<dbReference type="GO" id="GO:0004322">
    <property type="term" value="F:ferroxidase activity"/>
    <property type="evidence" value="ECO:0007669"/>
    <property type="project" value="TreeGrafter"/>
</dbReference>
<dbReference type="Gene3D" id="1.20.1260.10">
    <property type="match status" value="1"/>
</dbReference>
<dbReference type="GO" id="GO:0006879">
    <property type="term" value="P:intracellular iron ion homeostasis"/>
    <property type="evidence" value="ECO:0007669"/>
    <property type="project" value="UniProtKB-KW"/>
</dbReference>
<dbReference type="InterPro" id="IPR012347">
    <property type="entry name" value="Ferritin-like"/>
</dbReference>
<keyword evidence="1" id="KW-0409">Iron storage</keyword>
<proteinExistence type="predicted"/>
<dbReference type="CDD" id="cd00657">
    <property type="entry name" value="Ferritin_like"/>
    <property type="match status" value="1"/>
</dbReference>
<gene>
    <name evidence="4" type="ORF">DN92_03525</name>
</gene>
<dbReference type="Proteomes" id="UP000501090">
    <property type="component" value="Chromosome"/>
</dbReference>
<reference evidence="4 5" key="1">
    <citation type="submission" date="2018-04" db="EMBL/GenBank/DDBJ databases">
        <title>Polynucleobacter sp. UK-Long2-W17 genome.</title>
        <authorList>
            <person name="Hahn M.W."/>
        </authorList>
    </citation>
    <scope>NUCLEOTIDE SEQUENCE [LARGE SCALE GENOMIC DNA]</scope>
    <source>
        <strain evidence="4 5">UK-Long2-W17</strain>
    </source>
</reference>
<dbReference type="GO" id="GO:0020037">
    <property type="term" value="F:heme binding"/>
    <property type="evidence" value="ECO:0007669"/>
    <property type="project" value="TreeGrafter"/>
</dbReference>
<dbReference type="AlphaFoldDB" id="A0A6M9PN20"/>
<evidence type="ECO:0000313" key="4">
    <source>
        <dbReference type="EMBL" id="QKM60187.1"/>
    </source>
</evidence>
<dbReference type="InterPro" id="IPR009040">
    <property type="entry name" value="Ferritin-like_diiron"/>
</dbReference>
<dbReference type="SUPFAM" id="SSF47240">
    <property type="entry name" value="Ferritin-like"/>
    <property type="match status" value="1"/>
</dbReference>
<dbReference type="InterPro" id="IPR009078">
    <property type="entry name" value="Ferritin-like_SF"/>
</dbReference>
<sequence length="159" mass="17850">MNSQNNQVAVQALNKIMELELAGVVKYTHYSLMVFGYNRIPIVSWLKENASESLDHAHRAGELVTLLGGHPSLKIGALLETERHDLGDILRESLDHETLALAAYYDLLKISTSTHPDTIGVQSVLLEEYAREMIVQEEMHLDEVNKMLRKPGETAPFVN</sequence>
<protein>
    <submittedName>
        <fullName evidence="4">Bacterioferritin</fullName>
    </submittedName>
</protein>
<dbReference type="PROSITE" id="PS50905">
    <property type="entry name" value="FERRITIN_LIKE"/>
    <property type="match status" value="1"/>
</dbReference>
<dbReference type="GO" id="GO:0005829">
    <property type="term" value="C:cytosol"/>
    <property type="evidence" value="ECO:0007669"/>
    <property type="project" value="TreeGrafter"/>
</dbReference>
<keyword evidence="5" id="KW-1185">Reference proteome</keyword>
<dbReference type="Pfam" id="PF00210">
    <property type="entry name" value="Ferritin"/>
    <property type="match status" value="1"/>
</dbReference>
<dbReference type="GO" id="GO:0008199">
    <property type="term" value="F:ferric iron binding"/>
    <property type="evidence" value="ECO:0007669"/>
    <property type="project" value="InterPro"/>
</dbReference>
<dbReference type="InterPro" id="IPR008331">
    <property type="entry name" value="Ferritin_DPS_dom"/>
</dbReference>
<dbReference type="PANTHER" id="PTHR30295">
    <property type="entry name" value="BACTERIOFERRITIN"/>
    <property type="match status" value="1"/>
</dbReference>
<evidence type="ECO:0000256" key="2">
    <source>
        <dbReference type="ARBA" id="ARBA00023004"/>
    </source>
</evidence>
<evidence type="ECO:0000259" key="3">
    <source>
        <dbReference type="PROSITE" id="PS50905"/>
    </source>
</evidence>
<dbReference type="RefSeq" id="WP_173959958.1">
    <property type="nucleotide sequence ID" value="NZ_CBCSCC010000003.1"/>
</dbReference>
<dbReference type="EMBL" id="CP028940">
    <property type="protein sequence ID" value="QKM60187.1"/>
    <property type="molecule type" value="Genomic_DNA"/>
</dbReference>
<dbReference type="PANTHER" id="PTHR30295:SF1">
    <property type="entry name" value="DNA PROTECTION DURING STARVATION PROTEIN"/>
    <property type="match status" value="1"/>
</dbReference>